<feature type="domain" description="RRM" evidence="5">
    <location>
        <begin position="16"/>
        <end position="100"/>
    </location>
</feature>
<dbReference type="EMBL" id="JASCZI010060526">
    <property type="protein sequence ID" value="MED6133440.1"/>
    <property type="molecule type" value="Genomic_DNA"/>
</dbReference>
<dbReference type="Gene3D" id="3.30.70.330">
    <property type="match status" value="2"/>
</dbReference>
<proteinExistence type="predicted"/>
<dbReference type="Proteomes" id="UP001341840">
    <property type="component" value="Unassembled WGS sequence"/>
</dbReference>
<dbReference type="InterPro" id="IPR012677">
    <property type="entry name" value="Nucleotide-bd_a/b_plait_sf"/>
</dbReference>
<evidence type="ECO:0000259" key="5">
    <source>
        <dbReference type="PROSITE" id="PS50102"/>
    </source>
</evidence>
<name>A0ABU6SB38_9FABA</name>
<keyword evidence="7" id="KW-1185">Reference proteome</keyword>
<keyword evidence="2" id="KW-0539">Nucleus</keyword>
<feature type="domain" description="RRM" evidence="5">
    <location>
        <begin position="107"/>
        <end position="179"/>
    </location>
</feature>
<evidence type="ECO:0000256" key="1">
    <source>
        <dbReference type="ARBA" id="ARBA00004123"/>
    </source>
</evidence>
<dbReference type="InterPro" id="IPR035979">
    <property type="entry name" value="RBD_domain_sf"/>
</dbReference>
<gene>
    <name evidence="6" type="ORF">PIB30_028204</name>
</gene>
<feature type="region of interest" description="Disordered" evidence="4">
    <location>
        <begin position="186"/>
        <end position="205"/>
    </location>
</feature>
<dbReference type="Pfam" id="PF00076">
    <property type="entry name" value="RRM_1"/>
    <property type="match status" value="1"/>
</dbReference>
<evidence type="ECO:0000256" key="4">
    <source>
        <dbReference type="SAM" id="MobiDB-lite"/>
    </source>
</evidence>
<dbReference type="SUPFAM" id="SSF54928">
    <property type="entry name" value="RNA-binding domain, RBD"/>
    <property type="match status" value="1"/>
</dbReference>
<evidence type="ECO:0000256" key="2">
    <source>
        <dbReference type="ARBA" id="ARBA00023242"/>
    </source>
</evidence>
<keyword evidence="3" id="KW-0694">RNA-binding</keyword>
<evidence type="ECO:0000313" key="6">
    <source>
        <dbReference type="EMBL" id="MED6133440.1"/>
    </source>
</evidence>
<dbReference type="SMART" id="SM00360">
    <property type="entry name" value="RRM"/>
    <property type="match status" value="2"/>
</dbReference>
<accession>A0ABU6SB38</accession>
<comment type="caution">
    <text evidence="6">The sequence shown here is derived from an EMBL/GenBank/DDBJ whole genome shotgun (WGS) entry which is preliminary data.</text>
</comment>
<dbReference type="PANTHER" id="PTHR48033">
    <property type="entry name" value="RNA-BINDING (RRM/RBD/RNP MOTIFS) FAMILY PROTEIN"/>
    <property type="match status" value="1"/>
</dbReference>
<sequence>MDQDSIFLPGSTPICSKIFVSLIPPTITNDQLREHFAQYGTIRHSIFITDPNTNNTSEPRGFGFVNFTDLSAVDRVIDDNNHFINGIQVGVDKCTLQGRKREGFKTNILYVYGIRPTLSSDALANFFGQHGRVISCSIDRAKCQGSVYFDSSKSVEDILASFGSWVDLQRGVRLEISKYVLRRQPIAPSSPSPPHLRHSNIAESSGRRGDFGVHGPLQPAVYNPAGGTTTVYNVFWQPYVSYGNISGANAMVPCYYAPPIMHNPQYGTPFHYGNGGAMAGYAGHYGGQNVLGSGSAGVSQEASGSSGGTLNATSQDTYNKVLFFIYDICVCSFERNGSSALLVTAHMNPNQPSFFNTIAERSIVGSPVGGDSRVCRGDNSINERVENAFCYSDNFIEVEIGDRRVEFR</sequence>
<protein>
    <recommendedName>
        <fullName evidence="5">RRM domain-containing protein</fullName>
    </recommendedName>
</protein>
<evidence type="ECO:0000256" key="3">
    <source>
        <dbReference type="PROSITE-ProRule" id="PRU00176"/>
    </source>
</evidence>
<dbReference type="InterPro" id="IPR000504">
    <property type="entry name" value="RRM_dom"/>
</dbReference>
<dbReference type="PROSITE" id="PS50102">
    <property type="entry name" value="RRM"/>
    <property type="match status" value="2"/>
</dbReference>
<comment type="subcellular location">
    <subcellularLocation>
        <location evidence="1">Nucleus</location>
    </subcellularLocation>
</comment>
<dbReference type="PANTHER" id="PTHR48033:SF10">
    <property type="entry name" value="RNA-BINDING PROTEIN SQUID"/>
    <property type="match status" value="1"/>
</dbReference>
<evidence type="ECO:0000313" key="7">
    <source>
        <dbReference type="Proteomes" id="UP001341840"/>
    </source>
</evidence>
<reference evidence="6 7" key="1">
    <citation type="journal article" date="2023" name="Plants (Basel)">
        <title>Bridging the Gap: Combining Genomics and Transcriptomics Approaches to Understand Stylosanthes scabra, an Orphan Legume from the Brazilian Caatinga.</title>
        <authorList>
            <person name="Ferreira-Neto J.R.C."/>
            <person name="da Silva M.D."/>
            <person name="Binneck E."/>
            <person name="de Melo N.F."/>
            <person name="da Silva R.H."/>
            <person name="de Melo A.L.T.M."/>
            <person name="Pandolfi V."/>
            <person name="Bustamante F.O."/>
            <person name="Brasileiro-Vidal A.C."/>
            <person name="Benko-Iseppon A.M."/>
        </authorList>
    </citation>
    <scope>NUCLEOTIDE SEQUENCE [LARGE SCALE GENOMIC DNA]</scope>
    <source>
        <tissue evidence="6">Leaves</tissue>
    </source>
</reference>
<organism evidence="6 7">
    <name type="scientific">Stylosanthes scabra</name>
    <dbReference type="NCBI Taxonomy" id="79078"/>
    <lineage>
        <taxon>Eukaryota</taxon>
        <taxon>Viridiplantae</taxon>
        <taxon>Streptophyta</taxon>
        <taxon>Embryophyta</taxon>
        <taxon>Tracheophyta</taxon>
        <taxon>Spermatophyta</taxon>
        <taxon>Magnoliopsida</taxon>
        <taxon>eudicotyledons</taxon>
        <taxon>Gunneridae</taxon>
        <taxon>Pentapetalae</taxon>
        <taxon>rosids</taxon>
        <taxon>fabids</taxon>
        <taxon>Fabales</taxon>
        <taxon>Fabaceae</taxon>
        <taxon>Papilionoideae</taxon>
        <taxon>50 kb inversion clade</taxon>
        <taxon>dalbergioids sensu lato</taxon>
        <taxon>Dalbergieae</taxon>
        <taxon>Pterocarpus clade</taxon>
        <taxon>Stylosanthes</taxon>
    </lineage>
</organism>